<comment type="cofactor">
    <cofactor evidence="2">
        <name>Mg(2+)</name>
        <dbReference type="ChEBI" id="CHEBI:18420"/>
    </cofactor>
</comment>
<comment type="subcellular location">
    <subcellularLocation>
        <location evidence="4 14">Cytoplasm</location>
    </subcellularLocation>
</comment>
<evidence type="ECO:0000256" key="14">
    <source>
        <dbReference type="HAMAP-Rule" id="MF_00052"/>
    </source>
</evidence>
<feature type="binding site" evidence="14 15">
    <location>
        <position position="134"/>
    </location>
    <ligand>
        <name>a divalent metal cation</name>
        <dbReference type="ChEBI" id="CHEBI:60240"/>
    </ligand>
</feature>
<dbReference type="HAMAP" id="MF_00052_B">
    <property type="entry name" value="RNase_HII_B"/>
    <property type="match status" value="1"/>
</dbReference>
<proteinExistence type="inferred from homology"/>
<evidence type="ECO:0000313" key="17">
    <source>
        <dbReference type="EMBL" id="QNH96179.1"/>
    </source>
</evidence>
<evidence type="ECO:0000256" key="4">
    <source>
        <dbReference type="ARBA" id="ARBA00004496"/>
    </source>
</evidence>
<dbReference type="AlphaFoldDB" id="A0A7G7YNV9"/>
<comment type="function">
    <text evidence="3 14 16">Endonuclease that specifically degrades the RNA of RNA-DNA hybrids.</text>
</comment>
<dbReference type="GO" id="GO:0043137">
    <property type="term" value="P:DNA replication, removal of RNA primer"/>
    <property type="evidence" value="ECO:0007669"/>
    <property type="project" value="TreeGrafter"/>
</dbReference>
<evidence type="ECO:0000256" key="1">
    <source>
        <dbReference type="ARBA" id="ARBA00000077"/>
    </source>
</evidence>
<organism evidence="17 18">
    <name type="scientific">Corynebacterium anserum</name>
    <dbReference type="NCBI Taxonomy" id="2684406"/>
    <lineage>
        <taxon>Bacteria</taxon>
        <taxon>Bacillati</taxon>
        <taxon>Actinomycetota</taxon>
        <taxon>Actinomycetes</taxon>
        <taxon>Mycobacteriales</taxon>
        <taxon>Corynebacteriaceae</taxon>
        <taxon>Corynebacterium</taxon>
    </lineage>
</organism>
<keyword evidence="12 14" id="KW-0378">Hydrolase</keyword>
<dbReference type="PROSITE" id="PS51975">
    <property type="entry name" value="RNASE_H_2"/>
    <property type="match status" value="1"/>
</dbReference>
<sequence>MLSPDHPAAVVRRALRVMPHARTVEHAVERVGLGPVAGVDEAGRGACCGPVTIAACVLPAHPIAELDELTDSKKLSPTKRERLFNIVCDAALSFSVVHILASEIDRRGIQPANLDGMRRSVAQLSVQPGYVLTDAMRIPGLVQPHLPVLKGDQVVRCISAASVLAKVSRDRLMIALDEQYPGYGLANHKGYGTADHMRAVSLRGGTPHHRYTYKNVAAAQAQYEAMQSDLSLF</sequence>
<comment type="similarity">
    <text evidence="5 14 16">Belongs to the RNase HII family.</text>
</comment>
<dbReference type="NCBIfam" id="NF000598">
    <property type="entry name" value="PRK00015.2-2"/>
    <property type="match status" value="1"/>
</dbReference>
<dbReference type="GO" id="GO:0004523">
    <property type="term" value="F:RNA-DNA hybrid ribonuclease activity"/>
    <property type="evidence" value="ECO:0007669"/>
    <property type="project" value="UniProtKB-UniRule"/>
</dbReference>
<keyword evidence="10 14" id="KW-0479">Metal-binding</keyword>
<dbReference type="GO" id="GO:0030145">
    <property type="term" value="F:manganese ion binding"/>
    <property type="evidence" value="ECO:0007669"/>
    <property type="project" value="UniProtKB-UniRule"/>
</dbReference>
<evidence type="ECO:0000256" key="3">
    <source>
        <dbReference type="ARBA" id="ARBA00004065"/>
    </source>
</evidence>
<feature type="binding site" evidence="14 15">
    <location>
        <position position="40"/>
    </location>
    <ligand>
        <name>a divalent metal cation</name>
        <dbReference type="ChEBI" id="CHEBI:60240"/>
    </ligand>
</feature>
<accession>A0A7G7YNV9</accession>
<dbReference type="EMBL" id="CP046883">
    <property type="protein sequence ID" value="QNH96179.1"/>
    <property type="molecule type" value="Genomic_DNA"/>
</dbReference>
<evidence type="ECO:0000256" key="11">
    <source>
        <dbReference type="ARBA" id="ARBA00022759"/>
    </source>
</evidence>
<comment type="cofactor">
    <cofactor evidence="14 15">
        <name>Mn(2+)</name>
        <dbReference type="ChEBI" id="CHEBI:29035"/>
    </cofactor>
    <cofactor evidence="14 15">
        <name>Mg(2+)</name>
        <dbReference type="ChEBI" id="CHEBI:18420"/>
    </cofactor>
    <text evidence="14 15">Manganese or magnesium. Binds 1 divalent metal ion per monomer in the absence of substrate. May bind a second metal ion after substrate binding.</text>
</comment>
<dbReference type="Gene3D" id="3.30.420.10">
    <property type="entry name" value="Ribonuclease H-like superfamily/Ribonuclease H"/>
    <property type="match status" value="1"/>
</dbReference>
<evidence type="ECO:0000313" key="18">
    <source>
        <dbReference type="Proteomes" id="UP000515275"/>
    </source>
</evidence>
<name>A0A7G7YNV9_9CORY</name>
<keyword evidence="9 14" id="KW-0540">Nuclease</keyword>
<dbReference type="InterPro" id="IPR012337">
    <property type="entry name" value="RNaseH-like_sf"/>
</dbReference>
<gene>
    <name evidence="14" type="primary">rnhB</name>
    <name evidence="17" type="ORF">GP473_05470</name>
</gene>
<evidence type="ECO:0000256" key="8">
    <source>
        <dbReference type="ARBA" id="ARBA00022490"/>
    </source>
</evidence>
<dbReference type="GO" id="GO:0003723">
    <property type="term" value="F:RNA binding"/>
    <property type="evidence" value="ECO:0007669"/>
    <property type="project" value="UniProtKB-UniRule"/>
</dbReference>
<feature type="binding site" evidence="14 15">
    <location>
        <position position="41"/>
    </location>
    <ligand>
        <name>a divalent metal cation</name>
        <dbReference type="ChEBI" id="CHEBI:60240"/>
    </ligand>
</feature>
<evidence type="ECO:0000256" key="6">
    <source>
        <dbReference type="ARBA" id="ARBA00012180"/>
    </source>
</evidence>
<keyword evidence="13 14" id="KW-0464">Manganese</keyword>
<evidence type="ECO:0000256" key="13">
    <source>
        <dbReference type="ARBA" id="ARBA00023211"/>
    </source>
</evidence>
<dbReference type="PANTHER" id="PTHR10954">
    <property type="entry name" value="RIBONUCLEASE H2 SUBUNIT A"/>
    <property type="match status" value="1"/>
</dbReference>
<dbReference type="InterPro" id="IPR022898">
    <property type="entry name" value="RNase_HII"/>
</dbReference>
<dbReference type="KEGG" id="cans:GP473_05470"/>
<reference evidence="17 18" key="1">
    <citation type="submission" date="2019-12" db="EMBL/GenBank/DDBJ databases">
        <title>Corynebacterium sp. nov., isolated from feces of the Anser Albifrons in China.</title>
        <authorList>
            <person name="Liu Q."/>
        </authorList>
    </citation>
    <scope>NUCLEOTIDE SEQUENCE [LARGE SCALE GENOMIC DNA]</scope>
    <source>
        <strain evidence="17 18">23H37-10</strain>
    </source>
</reference>
<dbReference type="GO" id="GO:0005737">
    <property type="term" value="C:cytoplasm"/>
    <property type="evidence" value="ECO:0007669"/>
    <property type="project" value="UniProtKB-SubCell"/>
</dbReference>
<dbReference type="EC" id="3.1.26.4" evidence="6 14"/>
<dbReference type="Pfam" id="PF01351">
    <property type="entry name" value="RNase_HII"/>
    <property type="match status" value="1"/>
</dbReference>
<evidence type="ECO:0000256" key="7">
    <source>
        <dbReference type="ARBA" id="ARBA00019179"/>
    </source>
</evidence>
<evidence type="ECO:0000256" key="5">
    <source>
        <dbReference type="ARBA" id="ARBA00007383"/>
    </source>
</evidence>
<dbReference type="InterPro" id="IPR036397">
    <property type="entry name" value="RNaseH_sf"/>
</dbReference>
<dbReference type="InterPro" id="IPR024567">
    <property type="entry name" value="RNase_HII/HIII_dom"/>
</dbReference>
<dbReference type="Proteomes" id="UP000515275">
    <property type="component" value="Chromosome"/>
</dbReference>
<comment type="catalytic activity">
    <reaction evidence="1 14 15 16">
        <text>Endonucleolytic cleavage to 5'-phosphomonoester.</text>
        <dbReference type="EC" id="3.1.26.4"/>
    </reaction>
</comment>
<dbReference type="SUPFAM" id="SSF53098">
    <property type="entry name" value="Ribonuclease H-like"/>
    <property type="match status" value="1"/>
</dbReference>
<dbReference type="NCBIfam" id="NF000595">
    <property type="entry name" value="PRK00015.1-3"/>
    <property type="match status" value="1"/>
</dbReference>
<evidence type="ECO:0000256" key="2">
    <source>
        <dbReference type="ARBA" id="ARBA00001946"/>
    </source>
</evidence>
<evidence type="ECO:0000256" key="10">
    <source>
        <dbReference type="ARBA" id="ARBA00022723"/>
    </source>
</evidence>
<evidence type="ECO:0000256" key="9">
    <source>
        <dbReference type="ARBA" id="ARBA00022722"/>
    </source>
</evidence>
<keyword evidence="11 14" id="KW-0255">Endonuclease</keyword>
<dbReference type="CDD" id="cd07182">
    <property type="entry name" value="RNase_HII_bacteria_HII_like"/>
    <property type="match status" value="1"/>
</dbReference>
<evidence type="ECO:0000256" key="12">
    <source>
        <dbReference type="ARBA" id="ARBA00022801"/>
    </source>
</evidence>
<keyword evidence="8 14" id="KW-0963">Cytoplasm</keyword>
<dbReference type="GO" id="GO:0006298">
    <property type="term" value="P:mismatch repair"/>
    <property type="evidence" value="ECO:0007669"/>
    <property type="project" value="TreeGrafter"/>
</dbReference>
<dbReference type="GO" id="GO:0032299">
    <property type="term" value="C:ribonuclease H2 complex"/>
    <property type="evidence" value="ECO:0007669"/>
    <property type="project" value="TreeGrafter"/>
</dbReference>
<evidence type="ECO:0000256" key="15">
    <source>
        <dbReference type="PROSITE-ProRule" id="PRU01319"/>
    </source>
</evidence>
<dbReference type="PANTHER" id="PTHR10954:SF18">
    <property type="entry name" value="RIBONUCLEASE HII"/>
    <property type="match status" value="1"/>
</dbReference>
<keyword evidence="18" id="KW-1185">Reference proteome</keyword>
<dbReference type="InterPro" id="IPR001352">
    <property type="entry name" value="RNase_HII/HIII"/>
</dbReference>
<evidence type="ECO:0000256" key="16">
    <source>
        <dbReference type="RuleBase" id="RU003515"/>
    </source>
</evidence>
<protein>
    <recommendedName>
        <fullName evidence="7 14">Ribonuclease HII</fullName>
        <shortName evidence="14">RNase HII</shortName>
        <ecNumber evidence="6 14">3.1.26.4</ecNumber>
    </recommendedName>
</protein>